<proteinExistence type="predicted"/>
<evidence type="ECO:0000313" key="4">
    <source>
        <dbReference type="EMBL" id="OJD31289.1"/>
    </source>
</evidence>
<evidence type="ECO:0000256" key="2">
    <source>
        <dbReference type="SAM" id="MobiDB-lite"/>
    </source>
</evidence>
<dbReference type="Proteomes" id="UP000183809">
    <property type="component" value="Unassembled WGS sequence"/>
</dbReference>
<reference evidence="4 5" key="1">
    <citation type="submission" date="2016-10" db="EMBL/GenBank/DDBJ databases">
        <title>Proteomics and genomics reveal pathogen-plant mechanisms compatible with a hemibiotrophic lifestyle of Diplodia corticola.</title>
        <authorList>
            <person name="Fernandes I."/>
            <person name="De Jonge R."/>
            <person name="Van De Peer Y."/>
            <person name="Devreese B."/>
            <person name="Alves A."/>
            <person name="Esteves A.C."/>
        </authorList>
    </citation>
    <scope>NUCLEOTIDE SEQUENCE [LARGE SCALE GENOMIC DNA]</scope>
    <source>
        <strain evidence="4 5">CBS 112549</strain>
    </source>
</reference>
<evidence type="ECO:0000256" key="1">
    <source>
        <dbReference type="SAM" id="Coils"/>
    </source>
</evidence>
<feature type="signal peptide" evidence="3">
    <location>
        <begin position="1"/>
        <end position="16"/>
    </location>
</feature>
<protein>
    <submittedName>
        <fullName evidence="4">Uncharacterized protein</fullName>
    </submittedName>
</protein>
<dbReference type="GeneID" id="31016928"/>
<dbReference type="RefSeq" id="XP_020127549.1">
    <property type="nucleotide sequence ID" value="XM_020276667.1"/>
</dbReference>
<feature type="compositionally biased region" description="Low complexity" evidence="2">
    <location>
        <begin position="374"/>
        <end position="386"/>
    </location>
</feature>
<feature type="compositionally biased region" description="Basic residues" evidence="2">
    <location>
        <begin position="394"/>
        <end position="403"/>
    </location>
</feature>
<feature type="region of interest" description="Disordered" evidence="2">
    <location>
        <begin position="374"/>
        <end position="403"/>
    </location>
</feature>
<evidence type="ECO:0000313" key="5">
    <source>
        <dbReference type="Proteomes" id="UP000183809"/>
    </source>
</evidence>
<gene>
    <name evidence="4" type="ORF">BKCO1_5000071</name>
</gene>
<keyword evidence="3" id="KW-0732">Signal</keyword>
<feature type="chain" id="PRO_5009656554" evidence="3">
    <location>
        <begin position="17"/>
        <end position="403"/>
    </location>
</feature>
<organism evidence="4 5">
    <name type="scientific">Diplodia corticola</name>
    <dbReference type="NCBI Taxonomy" id="236234"/>
    <lineage>
        <taxon>Eukaryota</taxon>
        <taxon>Fungi</taxon>
        <taxon>Dikarya</taxon>
        <taxon>Ascomycota</taxon>
        <taxon>Pezizomycotina</taxon>
        <taxon>Dothideomycetes</taxon>
        <taxon>Dothideomycetes incertae sedis</taxon>
        <taxon>Botryosphaeriales</taxon>
        <taxon>Botryosphaeriaceae</taxon>
        <taxon>Diplodia</taxon>
    </lineage>
</organism>
<feature type="coiled-coil region" evidence="1">
    <location>
        <begin position="327"/>
        <end position="358"/>
    </location>
</feature>
<accession>A0A1J9QS92</accession>
<dbReference type="EMBL" id="MNUE01000050">
    <property type="protein sequence ID" value="OJD31289.1"/>
    <property type="molecule type" value="Genomic_DNA"/>
</dbReference>
<dbReference type="AlphaFoldDB" id="A0A1J9QS92"/>
<comment type="caution">
    <text evidence="4">The sequence shown here is derived from an EMBL/GenBank/DDBJ whole genome shotgun (WGS) entry which is preliminary data.</text>
</comment>
<dbReference type="OrthoDB" id="3903920at2759"/>
<name>A0A1J9QS92_9PEZI</name>
<sequence length="403" mass="44210">MRASTILAAATTTGLGLLPPLAAAGLRPIRKDMLISPYAQLPFSDLPIRVADAGGHGFQHVQIPVACARCFPADPTRPRKNLQDGVLEFDFRITRTLGLDGDDGAQVNGFTVSDAAFPVRSGGDANVAGALRLFVAEEGQVAPEVALEGDVAFEEVWRNASHLVYGVQYNITKVGEVVPGAPAGFRLSYMRAPQNSVLRIEQGAGNIEGERYPFEKPELWVDVGTNEEGGASEHFAWRKELDWLNRMHAAVYPGWDQEFVNCKTTACRVNKIHTKVTKAYDECVVRVEHPDQFEGGVVPPGCYVLLAGYYGKRNIMWVGCAVVFAITQLLKRNLEGQRKKVEQEKQQEELDEQMLERNEDDIVSYMMEVEAKAKGATGAEPAPAAVVEEETVKARKGHQASEE</sequence>
<evidence type="ECO:0000256" key="3">
    <source>
        <dbReference type="SAM" id="SignalP"/>
    </source>
</evidence>
<keyword evidence="1" id="KW-0175">Coiled coil</keyword>
<keyword evidence="5" id="KW-1185">Reference proteome</keyword>